<evidence type="ECO:0000313" key="3">
    <source>
        <dbReference type="EMBL" id="KHS53097.1"/>
    </source>
</evidence>
<dbReference type="InterPro" id="IPR005019">
    <property type="entry name" value="Adenine_glyco"/>
</dbReference>
<keyword evidence="4" id="KW-1185">Reference proteome</keyword>
<dbReference type="GO" id="GO:0008725">
    <property type="term" value="F:DNA-3-methyladenine glycosylase activity"/>
    <property type="evidence" value="ECO:0007669"/>
    <property type="project" value="UniProtKB-EC"/>
</dbReference>
<gene>
    <name evidence="3" type="ORF">AE0388_1500</name>
</gene>
<keyword evidence="3" id="KW-0326">Glycosidase</keyword>
<dbReference type="OrthoDB" id="9807664at2"/>
<name>A0A0B9AQF6_BRELN</name>
<evidence type="ECO:0000313" key="4">
    <source>
        <dbReference type="Proteomes" id="UP000031488"/>
    </source>
</evidence>
<dbReference type="EC" id="3.2.2.20" evidence="3"/>
<dbReference type="PATRIC" id="fig|1703.6.peg.1393"/>
<evidence type="ECO:0000256" key="2">
    <source>
        <dbReference type="SAM" id="MobiDB-lite"/>
    </source>
</evidence>
<dbReference type="STRING" id="1703.BLSMQ_3173"/>
<feature type="binding site" evidence="1">
    <location>
        <position position="206"/>
    </location>
    <ligand>
        <name>Zn(2+)</name>
        <dbReference type="ChEBI" id="CHEBI:29105"/>
    </ligand>
</feature>
<comment type="caution">
    <text evidence="3">The sequence shown here is derived from an EMBL/GenBank/DDBJ whole genome shotgun (WGS) entry which is preliminary data.</text>
</comment>
<dbReference type="PANTHER" id="PTHR30037">
    <property type="entry name" value="DNA-3-METHYLADENINE GLYCOSYLASE 1"/>
    <property type="match status" value="1"/>
</dbReference>
<dbReference type="InterPro" id="IPR052891">
    <property type="entry name" value="DNA-3mA_glycosylase"/>
</dbReference>
<proteinExistence type="predicted"/>
<evidence type="ECO:0000256" key="1">
    <source>
        <dbReference type="PIRSR" id="PIRSR605019-1"/>
    </source>
</evidence>
<protein>
    <submittedName>
        <fullName evidence="3">DNA-3-methyladenine glycosylase I</fullName>
        <ecNumber evidence="3">3.2.2.20</ecNumber>
    </submittedName>
</protein>
<dbReference type="Proteomes" id="UP000031488">
    <property type="component" value="Unassembled WGS sequence"/>
</dbReference>
<dbReference type="InterPro" id="IPR011257">
    <property type="entry name" value="DNA_glycosylase"/>
</dbReference>
<dbReference type="Pfam" id="PF03352">
    <property type="entry name" value="Adenine_glyco"/>
    <property type="match status" value="1"/>
</dbReference>
<dbReference type="AlphaFoldDB" id="A0A0B9AQF6"/>
<dbReference type="EMBL" id="JTJZ01000017">
    <property type="protein sequence ID" value="KHS53097.1"/>
    <property type="molecule type" value="Genomic_DNA"/>
</dbReference>
<dbReference type="GO" id="GO:0046872">
    <property type="term" value="F:metal ion binding"/>
    <property type="evidence" value="ECO:0007669"/>
    <property type="project" value="UniProtKB-KW"/>
</dbReference>
<dbReference type="Gene3D" id="1.10.340.30">
    <property type="entry name" value="Hypothetical protein, domain 2"/>
    <property type="match status" value="1"/>
</dbReference>
<keyword evidence="1" id="KW-0862">Zinc</keyword>
<feature type="region of interest" description="Disordered" evidence="2">
    <location>
        <begin position="1"/>
        <end position="30"/>
    </location>
</feature>
<dbReference type="SUPFAM" id="SSF48150">
    <property type="entry name" value="DNA-glycosylase"/>
    <property type="match status" value="1"/>
</dbReference>
<sequence>MGRAGNVSATRYGCRMDDETQPNHSGGAVIGDDGLARTPWAYGDPMLLDYYDSEWGLPIHDEAGLFERMSLEGFQAGLSWLTILKKRERFREVFAGFDPEAVARFGDVEIEQLLTDPGIIRHRGKIEACINNAARVIELREDGGLDAFLWSFQPAQTPRPRTVAEIPTTGPESVALSKALKKKGFRFVGPTTMYALMEAIGMVDTHLLDSHRRGASGVWSK</sequence>
<dbReference type="GO" id="GO:0006284">
    <property type="term" value="P:base-excision repair"/>
    <property type="evidence" value="ECO:0007669"/>
    <property type="project" value="InterPro"/>
</dbReference>
<accession>A0A0B9AQF6</accession>
<keyword evidence="3" id="KW-0378">Hydrolase</keyword>
<keyword evidence="1" id="KW-0479">Metal-binding</keyword>
<organism evidence="3 4">
    <name type="scientific">Brevibacterium linens</name>
    <dbReference type="NCBI Taxonomy" id="1703"/>
    <lineage>
        <taxon>Bacteria</taxon>
        <taxon>Bacillati</taxon>
        <taxon>Actinomycetota</taxon>
        <taxon>Actinomycetes</taxon>
        <taxon>Micrococcales</taxon>
        <taxon>Brevibacteriaceae</taxon>
        <taxon>Brevibacterium</taxon>
    </lineage>
</organism>
<dbReference type="PANTHER" id="PTHR30037:SF4">
    <property type="entry name" value="DNA-3-METHYLADENINE GLYCOSYLASE I"/>
    <property type="match status" value="1"/>
</dbReference>
<reference evidence="3 4" key="1">
    <citation type="submission" date="2014-11" db="EMBL/GenBank/DDBJ databases">
        <title>Draft Genome Sequence of Brevibacterium linens AE038-8.</title>
        <authorList>
            <person name="Maizel D."/>
            <person name="Utturkar S.M."/>
            <person name="Brown S.D."/>
            <person name="Ferrero M."/>
            <person name="Rosen B.P."/>
        </authorList>
    </citation>
    <scope>NUCLEOTIDE SEQUENCE [LARGE SCALE GENOMIC DNA]</scope>
    <source>
        <strain evidence="3 4">AE038-8</strain>
    </source>
</reference>